<feature type="domain" description="Fibronectin type-III" evidence="4">
    <location>
        <begin position="14"/>
        <end position="98"/>
    </location>
</feature>
<evidence type="ECO:0000313" key="5">
    <source>
        <dbReference type="Ensembl" id="ENSMZEP00005027169.1"/>
    </source>
</evidence>
<feature type="region of interest" description="Disordered" evidence="1">
    <location>
        <begin position="141"/>
        <end position="165"/>
    </location>
</feature>
<dbReference type="Ensembl" id="ENSMZET00005028038.1">
    <property type="protein sequence ID" value="ENSMZEP00005027169.1"/>
    <property type="gene ID" value="ENSMZEG00005020266.1"/>
</dbReference>
<evidence type="ECO:0000313" key="6">
    <source>
        <dbReference type="Proteomes" id="UP000265160"/>
    </source>
</evidence>
<reference evidence="5" key="3">
    <citation type="submission" date="2025-09" db="UniProtKB">
        <authorList>
            <consortium name="Ensembl"/>
        </authorList>
    </citation>
    <scope>IDENTIFICATION</scope>
</reference>
<keyword evidence="2" id="KW-0812">Transmembrane</keyword>
<reference evidence="5 6" key="1">
    <citation type="journal article" date="2014" name="Nature">
        <title>The genomic substrate for adaptive radiation in African cichlid fish.</title>
        <authorList>
            <person name="Brawand D."/>
            <person name="Wagner C.E."/>
            <person name="Li Y.I."/>
            <person name="Malinsky M."/>
            <person name="Keller I."/>
            <person name="Fan S."/>
            <person name="Simakov O."/>
            <person name="Ng A.Y."/>
            <person name="Lim Z.W."/>
            <person name="Bezault E."/>
            <person name="Turner-Maier J."/>
            <person name="Johnson J."/>
            <person name="Alcazar R."/>
            <person name="Noh H.J."/>
            <person name="Russell P."/>
            <person name="Aken B."/>
            <person name="Alfoldi J."/>
            <person name="Amemiya C."/>
            <person name="Azzouzi N."/>
            <person name="Baroiller J.F."/>
            <person name="Barloy-Hubler F."/>
            <person name="Berlin A."/>
            <person name="Bloomquist R."/>
            <person name="Carleton K.L."/>
            <person name="Conte M.A."/>
            <person name="D'Cotta H."/>
            <person name="Eshel O."/>
            <person name="Gaffney L."/>
            <person name="Galibert F."/>
            <person name="Gante H.F."/>
            <person name="Gnerre S."/>
            <person name="Greuter L."/>
            <person name="Guyon R."/>
            <person name="Haddad N.S."/>
            <person name="Haerty W."/>
            <person name="Harris R.M."/>
            <person name="Hofmann H.A."/>
            <person name="Hourlier T."/>
            <person name="Hulata G."/>
            <person name="Jaffe D.B."/>
            <person name="Lara M."/>
            <person name="Lee A.P."/>
            <person name="MacCallum I."/>
            <person name="Mwaiko S."/>
            <person name="Nikaido M."/>
            <person name="Nishihara H."/>
            <person name="Ozouf-Costaz C."/>
            <person name="Penman D.J."/>
            <person name="Przybylski D."/>
            <person name="Rakotomanga M."/>
            <person name="Renn S.C.P."/>
            <person name="Ribeiro F.J."/>
            <person name="Ron M."/>
            <person name="Salzburger W."/>
            <person name="Sanchez-Pulido L."/>
            <person name="Santos M.E."/>
            <person name="Searle S."/>
            <person name="Sharpe T."/>
            <person name="Swofford R."/>
            <person name="Tan F.J."/>
            <person name="Williams L."/>
            <person name="Young S."/>
            <person name="Yin S."/>
            <person name="Okada N."/>
            <person name="Kocher T.D."/>
            <person name="Miska E.A."/>
            <person name="Lander E.S."/>
            <person name="Venkatesh B."/>
            <person name="Fernald R.D."/>
            <person name="Meyer A."/>
            <person name="Ponting C.P."/>
            <person name="Streelman J.T."/>
            <person name="Lindblad-Toh K."/>
            <person name="Seehausen O."/>
            <person name="Di Palma F."/>
        </authorList>
    </citation>
    <scope>NUCLEOTIDE SEQUENCE</scope>
</reference>
<dbReference type="GO" id="GO:0004896">
    <property type="term" value="F:cytokine receptor activity"/>
    <property type="evidence" value="ECO:0007669"/>
    <property type="project" value="TreeGrafter"/>
</dbReference>
<dbReference type="SUPFAM" id="SSF49265">
    <property type="entry name" value="Fibronectin type III"/>
    <property type="match status" value="1"/>
</dbReference>
<evidence type="ECO:0000256" key="2">
    <source>
        <dbReference type="SAM" id="Phobius"/>
    </source>
</evidence>
<organism evidence="5 6">
    <name type="scientific">Maylandia zebra</name>
    <name type="common">zebra mbuna</name>
    <dbReference type="NCBI Taxonomy" id="106582"/>
    <lineage>
        <taxon>Eukaryota</taxon>
        <taxon>Metazoa</taxon>
        <taxon>Chordata</taxon>
        <taxon>Craniata</taxon>
        <taxon>Vertebrata</taxon>
        <taxon>Euteleostomi</taxon>
        <taxon>Actinopterygii</taxon>
        <taxon>Neopterygii</taxon>
        <taxon>Teleostei</taxon>
        <taxon>Neoteleostei</taxon>
        <taxon>Acanthomorphata</taxon>
        <taxon>Ovalentaria</taxon>
        <taxon>Cichlomorphae</taxon>
        <taxon>Cichliformes</taxon>
        <taxon>Cichlidae</taxon>
        <taxon>African cichlids</taxon>
        <taxon>Pseudocrenilabrinae</taxon>
        <taxon>Haplochromini</taxon>
        <taxon>Maylandia</taxon>
        <taxon>Maylandia zebra complex</taxon>
    </lineage>
</organism>
<dbReference type="PANTHER" id="PTHR20859">
    <property type="entry name" value="INTERFERON/INTERLEUKIN RECEPTOR"/>
    <property type="match status" value="1"/>
</dbReference>
<dbReference type="InterPro" id="IPR050650">
    <property type="entry name" value="Type-II_Cytokine-TF_Rcpt"/>
</dbReference>
<keyword evidence="2" id="KW-1133">Transmembrane helix</keyword>
<keyword evidence="3" id="KW-0732">Signal</keyword>
<protein>
    <recommendedName>
        <fullName evidence="4">Fibronectin type-III domain-containing protein</fullName>
    </recommendedName>
</protein>
<evidence type="ECO:0000256" key="1">
    <source>
        <dbReference type="SAM" id="MobiDB-lite"/>
    </source>
</evidence>
<keyword evidence="6" id="KW-1185">Reference proteome</keyword>
<dbReference type="GO" id="GO:0042015">
    <property type="term" value="F:interleukin-20 binding"/>
    <property type="evidence" value="ECO:0007669"/>
    <property type="project" value="TreeGrafter"/>
</dbReference>
<evidence type="ECO:0000259" key="4">
    <source>
        <dbReference type="Pfam" id="PF01108"/>
    </source>
</evidence>
<dbReference type="Pfam" id="PF01108">
    <property type="entry name" value="Tissue_fac"/>
    <property type="match status" value="1"/>
</dbReference>
<dbReference type="Gene3D" id="2.60.40.10">
    <property type="entry name" value="Immunoglobulins"/>
    <property type="match status" value="1"/>
</dbReference>
<dbReference type="InterPro" id="IPR013783">
    <property type="entry name" value="Ig-like_fold"/>
</dbReference>
<dbReference type="AlphaFoldDB" id="A0A3P9CYI5"/>
<feature type="transmembrane region" description="Helical" evidence="2">
    <location>
        <begin position="173"/>
        <end position="192"/>
    </location>
</feature>
<proteinExistence type="predicted"/>
<dbReference type="GO" id="GO:0005886">
    <property type="term" value="C:plasma membrane"/>
    <property type="evidence" value="ECO:0007669"/>
    <property type="project" value="TreeGrafter"/>
</dbReference>
<sequence>LFISFFCPSLAMIVFMESVDMRHMLRWPPLQASCNTTLLYSVQYQGEFELEHQNGRWMEAPGCQRITLSHCDLTSDLGSDSDYNIRLRAHCGSQRSAWTKLRPPFNRRQSKTRADSYVCFTADVRCVYGCCSSAETYRQAGREKSGTKGKKEVLTPDSSADPDAPAWKTPTTLTVTVIIMAGLLFVLFWSIVHCRPETCKTHFHKEPLPQSLVSATSHLHRQNTCGVKYLNQEVTIYISKPNSSSTLAHPAGDTLIIIVSTEYLTPKS</sequence>
<dbReference type="InterPro" id="IPR036116">
    <property type="entry name" value="FN3_sf"/>
</dbReference>
<name>A0A3P9CYI5_9CICH</name>
<feature type="chain" id="PRO_5018258038" description="Fibronectin type-III domain-containing protein" evidence="3">
    <location>
        <begin position="22"/>
        <end position="268"/>
    </location>
</feature>
<keyword evidence="2" id="KW-0472">Membrane</keyword>
<dbReference type="InterPro" id="IPR003961">
    <property type="entry name" value="FN3_dom"/>
</dbReference>
<accession>A0A3P9CYI5</accession>
<dbReference type="PANTHER" id="PTHR20859:SF48">
    <property type="entry name" value="INTERLEUKIN-20 RECEPTOR SUBUNIT BETA"/>
    <property type="match status" value="1"/>
</dbReference>
<feature type="signal peptide" evidence="3">
    <location>
        <begin position="1"/>
        <end position="21"/>
    </location>
</feature>
<dbReference type="GeneTree" id="ENSGT00940000176074"/>
<reference evidence="5" key="2">
    <citation type="submission" date="2025-08" db="UniProtKB">
        <authorList>
            <consortium name="Ensembl"/>
        </authorList>
    </citation>
    <scope>IDENTIFICATION</scope>
</reference>
<evidence type="ECO:0000256" key="3">
    <source>
        <dbReference type="SAM" id="SignalP"/>
    </source>
</evidence>
<feature type="compositionally biased region" description="Basic and acidic residues" evidence="1">
    <location>
        <begin position="141"/>
        <end position="154"/>
    </location>
</feature>
<dbReference type="STRING" id="106582.ENSMZEP00005027169"/>
<dbReference type="Proteomes" id="UP000265160">
    <property type="component" value="LG18"/>
</dbReference>